<dbReference type="Gene3D" id="3.30.40.10">
    <property type="entry name" value="Zinc/RING finger domain, C3HC4 (zinc finger)"/>
    <property type="match status" value="1"/>
</dbReference>
<feature type="region of interest" description="Disordered" evidence="2">
    <location>
        <begin position="1"/>
        <end position="35"/>
    </location>
</feature>
<feature type="compositionally biased region" description="Basic and acidic residues" evidence="2">
    <location>
        <begin position="123"/>
        <end position="143"/>
    </location>
</feature>
<accession>A0A843VRL5</accession>
<feature type="region of interest" description="Disordered" evidence="2">
    <location>
        <begin position="113"/>
        <end position="150"/>
    </location>
</feature>
<keyword evidence="5" id="KW-1185">Reference proteome</keyword>
<keyword evidence="1" id="KW-0479">Metal-binding</keyword>
<dbReference type="PROSITE" id="PS50089">
    <property type="entry name" value="ZF_RING_2"/>
    <property type="match status" value="1"/>
</dbReference>
<dbReference type="GO" id="GO:0008270">
    <property type="term" value="F:zinc ion binding"/>
    <property type="evidence" value="ECO:0007669"/>
    <property type="project" value="UniProtKB-KW"/>
</dbReference>
<dbReference type="Proteomes" id="UP000652761">
    <property type="component" value="Unassembled WGS sequence"/>
</dbReference>
<feature type="domain" description="RING-type" evidence="3">
    <location>
        <begin position="171"/>
        <end position="209"/>
    </location>
</feature>
<evidence type="ECO:0000313" key="5">
    <source>
        <dbReference type="Proteomes" id="UP000652761"/>
    </source>
</evidence>
<evidence type="ECO:0000313" key="4">
    <source>
        <dbReference type="EMBL" id="MQM01763.1"/>
    </source>
</evidence>
<proteinExistence type="predicted"/>
<evidence type="ECO:0000256" key="2">
    <source>
        <dbReference type="SAM" id="MobiDB-lite"/>
    </source>
</evidence>
<keyword evidence="1" id="KW-0862">Zinc</keyword>
<name>A0A843VRL5_COLES</name>
<protein>
    <recommendedName>
        <fullName evidence="3">RING-type domain-containing protein</fullName>
    </recommendedName>
</protein>
<dbReference type="SMART" id="SM00184">
    <property type="entry name" value="RING"/>
    <property type="match status" value="1"/>
</dbReference>
<dbReference type="OrthoDB" id="1711136at2759"/>
<feature type="compositionally biased region" description="Basic and acidic residues" evidence="2">
    <location>
        <begin position="1"/>
        <end position="19"/>
    </location>
</feature>
<gene>
    <name evidence="4" type="ORF">Taro_034520</name>
</gene>
<keyword evidence="1" id="KW-0863">Zinc-finger</keyword>
<evidence type="ECO:0000259" key="3">
    <source>
        <dbReference type="PROSITE" id="PS50089"/>
    </source>
</evidence>
<dbReference type="Pfam" id="PF13920">
    <property type="entry name" value="zf-C3HC4_3"/>
    <property type="match status" value="1"/>
</dbReference>
<dbReference type="AlphaFoldDB" id="A0A843VRL5"/>
<dbReference type="PANTHER" id="PTHR46629">
    <property type="entry name" value="OS01G0917900 PROTEIN"/>
    <property type="match status" value="1"/>
</dbReference>
<comment type="caution">
    <text evidence="4">The sequence shown here is derived from an EMBL/GenBank/DDBJ whole genome shotgun (WGS) entry which is preliminary data.</text>
</comment>
<organism evidence="4 5">
    <name type="scientific">Colocasia esculenta</name>
    <name type="common">Wild taro</name>
    <name type="synonym">Arum esculentum</name>
    <dbReference type="NCBI Taxonomy" id="4460"/>
    <lineage>
        <taxon>Eukaryota</taxon>
        <taxon>Viridiplantae</taxon>
        <taxon>Streptophyta</taxon>
        <taxon>Embryophyta</taxon>
        <taxon>Tracheophyta</taxon>
        <taxon>Spermatophyta</taxon>
        <taxon>Magnoliopsida</taxon>
        <taxon>Liliopsida</taxon>
        <taxon>Araceae</taxon>
        <taxon>Aroideae</taxon>
        <taxon>Colocasieae</taxon>
        <taxon>Colocasia</taxon>
    </lineage>
</organism>
<dbReference type="InterPro" id="IPR001841">
    <property type="entry name" value="Znf_RING"/>
</dbReference>
<evidence type="ECO:0000256" key="1">
    <source>
        <dbReference type="PROSITE-ProRule" id="PRU00175"/>
    </source>
</evidence>
<dbReference type="EMBL" id="NMUH01002729">
    <property type="protein sequence ID" value="MQM01763.1"/>
    <property type="molecule type" value="Genomic_DNA"/>
</dbReference>
<sequence>MVRGVEAHEQRRGASERMEAAGMRRRGARGGGSNRWKSLKRRLGCCGSSWAFLGSSPDHWVREDEAAEGARVAVEVEPETAEGAGGPGCDGEIREAASPEAMNLAAALAAERQFRAASAHPPPRRDQLDEGSHRWEGEREREGGTGTPVRASLMRLLAEGAGGDADEAWWCCVCMGRRRGAAFIPCGHTLCRVCSRDVWLNRGACPLCNRPILDVLDIF</sequence>
<reference evidence="4" key="1">
    <citation type="submission" date="2017-07" db="EMBL/GenBank/DDBJ databases">
        <title>Taro Niue Genome Assembly and Annotation.</title>
        <authorList>
            <person name="Atibalentja N."/>
            <person name="Keating K."/>
            <person name="Fields C.J."/>
        </authorList>
    </citation>
    <scope>NUCLEOTIDE SEQUENCE</scope>
    <source>
        <strain evidence="4">Niue_2</strain>
        <tissue evidence="4">Leaf</tissue>
    </source>
</reference>
<dbReference type="SUPFAM" id="SSF57850">
    <property type="entry name" value="RING/U-box"/>
    <property type="match status" value="1"/>
</dbReference>
<dbReference type="InterPro" id="IPR013083">
    <property type="entry name" value="Znf_RING/FYVE/PHD"/>
</dbReference>